<reference evidence="9 10" key="1">
    <citation type="submission" date="2023-04" db="EMBL/GenBank/DDBJ databases">
        <title>A long-awaited taxogenomic arrangement of the family Halomonadaceae.</title>
        <authorList>
            <person name="De La Haba R."/>
            <person name="Chuvochina M."/>
            <person name="Wittouck S."/>
            <person name="Arahal D.R."/>
            <person name="Sanchez-Porro C."/>
            <person name="Hugenholtz P."/>
            <person name="Ventosa A."/>
        </authorList>
    </citation>
    <scope>NUCLEOTIDE SEQUENCE [LARGE SCALE GENOMIC DNA]</scope>
    <source>
        <strain evidence="9 10">DSM 23530</strain>
    </source>
</reference>
<evidence type="ECO:0000256" key="5">
    <source>
        <dbReference type="ARBA" id="ARBA00023136"/>
    </source>
</evidence>
<dbReference type="PANTHER" id="PTHR42718">
    <property type="entry name" value="MAJOR FACILITATOR SUPERFAMILY MULTIDRUG TRANSPORTER MFSC"/>
    <property type="match status" value="1"/>
</dbReference>
<keyword evidence="5 7" id="KW-0472">Membrane</keyword>
<evidence type="ECO:0000256" key="7">
    <source>
        <dbReference type="SAM" id="Phobius"/>
    </source>
</evidence>
<dbReference type="InterPro" id="IPR036259">
    <property type="entry name" value="MFS_trans_sf"/>
</dbReference>
<dbReference type="Pfam" id="PF07690">
    <property type="entry name" value="MFS_1"/>
    <property type="match status" value="1"/>
</dbReference>
<keyword evidence="10" id="KW-1185">Reference proteome</keyword>
<dbReference type="InterPro" id="IPR005829">
    <property type="entry name" value="Sugar_transporter_CS"/>
</dbReference>
<dbReference type="PROSITE" id="PS50850">
    <property type="entry name" value="MFS"/>
    <property type="match status" value="1"/>
</dbReference>
<dbReference type="PROSITE" id="PS00216">
    <property type="entry name" value="SUGAR_TRANSPORT_1"/>
    <property type="match status" value="1"/>
</dbReference>
<comment type="subcellular location">
    <subcellularLocation>
        <location evidence="1">Membrane</location>
        <topology evidence="1">Multi-pass membrane protein</topology>
    </subcellularLocation>
</comment>
<dbReference type="InterPro" id="IPR011701">
    <property type="entry name" value="MFS"/>
</dbReference>
<proteinExistence type="predicted"/>
<evidence type="ECO:0000256" key="4">
    <source>
        <dbReference type="ARBA" id="ARBA00022989"/>
    </source>
</evidence>
<feature type="transmembrane region" description="Helical" evidence="7">
    <location>
        <begin position="115"/>
        <end position="134"/>
    </location>
</feature>
<evidence type="ECO:0000256" key="1">
    <source>
        <dbReference type="ARBA" id="ARBA00004141"/>
    </source>
</evidence>
<feature type="transmembrane region" description="Helical" evidence="7">
    <location>
        <begin position="80"/>
        <end position="103"/>
    </location>
</feature>
<comment type="caution">
    <text evidence="9">The sequence shown here is derived from an EMBL/GenBank/DDBJ whole genome shotgun (WGS) entry which is preliminary data.</text>
</comment>
<organism evidence="9 10">
    <name type="scientific">Halomonas koreensis</name>
    <dbReference type="NCBI Taxonomy" id="245385"/>
    <lineage>
        <taxon>Bacteria</taxon>
        <taxon>Pseudomonadati</taxon>
        <taxon>Pseudomonadota</taxon>
        <taxon>Gammaproteobacteria</taxon>
        <taxon>Oceanospirillales</taxon>
        <taxon>Halomonadaceae</taxon>
        <taxon>Halomonas</taxon>
    </lineage>
</organism>
<name>A0ABU1G3B9_9GAMM</name>
<keyword evidence="4 7" id="KW-1133">Transmembrane helix</keyword>
<evidence type="ECO:0000256" key="3">
    <source>
        <dbReference type="ARBA" id="ARBA00022692"/>
    </source>
</evidence>
<dbReference type="RefSeq" id="WP_309652978.1">
    <property type="nucleotide sequence ID" value="NZ_JARWAK010000009.1"/>
</dbReference>
<evidence type="ECO:0000256" key="2">
    <source>
        <dbReference type="ARBA" id="ARBA00022448"/>
    </source>
</evidence>
<gene>
    <name evidence="9" type="ORF">QC818_11345</name>
</gene>
<keyword evidence="2" id="KW-0813">Transport</keyword>
<feature type="domain" description="Major facilitator superfamily (MFS) profile" evidence="8">
    <location>
        <begin position="1"/>
        <end position="163"/>
    </location>
</feature>
<dbReference type="PANTHER" id="PTHR42718:SF9">
    <property type="entry name" value="MAJOR FACILITATOR SUPERFAMILY MULTIDRUG TRANSPORTER MFSC"/>
    <property type="match status" value="1"/>
</dbReference>
<dbReference type="Proteomes" id="UP001264519">
    <property type="component" value="Unassembled WGS sequence"/>
</dbReference>
<accession>A0ABU1G3B9</accession>
<dbReference type="EMBL" id="JARWAK010000009">
    <property type="protein sequence ID" value="MDR5867384.1"/>
    <property type="molecule type" value="Genomic_DNA"/>
</dbReference>
<feature type="transmembrane region" description="Helical" evidence="7">
    <location>
        <begin position="40"/>
        <end position="59"/>
    </location>
</feature>
<keyword evidence="3 7" id="KW-0812">Transmembrane</keyword>
<evidence type="ECO:0000313" key="9">
    <source>
        <dbReference type="EMBL" id="MDR5867384.1"/>
    </source>
</evidence>
<evidence type="ECO:0000256" key="6">
    <source>
        <dbReference type="SAM" id="MobiDB-lite"/>
    </source>
</evidence>
<dbReference type="InterPro" id="IPR020846">
    <property type="entry name" value="MFS_dom"/>
</dbReference>
<dbReference type="Gene3D" id="1.20.1720.10">
    <property type="entry name" value="Multidrug resistance protein D"/>
    <property type="match status" value="1"/>
</dbReference>
<sequence>MLISVLPGTFAVSLHNSAWKLAVADPMATFDVGATGISRVVTLSMIAVAMTMPLTGYLADRFGRKRIYLLGLSGFLTGSLLARGLQGVAAGLMIPLSLVFSAYPEERRGHASGPWGFAMMFAPAIGPSAGGLLLEGRDSPGQAAPSTDTAESAPMSVDARRSP</sequence>
<dbReference type="SUPFAM" id="SSF103473">
    <property type="entry name" value="MFS general substrate transporter"/>
    <property type="match status" value="1"/>
</dbReference>
<protein>
    <submittedName>
        <fullName evidence="9">MFS transporter</fullName>
    </submittedName>
</protein>
<feature type="region of interest" description="Disordered" evidence="6">
    <location>
        <begin position="131"/>
        <end position="163"/>
    </location>
</feature>
<evidence type="ECO:0000259" key="8">
    <source>
        <dbReference type="PROSITE" id="PS50850"/>
    </source>
</evidence>
<evidence type="ECO:0000313" key="10">
    <source>
        <dbReference type="Proteomes" id="UP001264519"/>
    </source>
</evidence>